<dbReference type="InterPro" id="IPR017896">
    <property type="entry name" value="4Fe4S_Fe-S-bd"/>
</dbReference>
<dbReference type="RefSeq" id="WP_307259691.1">
    <property type="nucleotide sequence ID" value="NZ_JAUSVL010000001.1"/>
</dbReference>
<dbReference type="GO" id="GO:0051536">
    <property type="term" value="F:iron-sulfur cluster binding"/>
    <property type="evidence" value="ECO:0007669"/>
    <property type="project" value="UniProtKB-KW"/>
</dbReference>
<keyword evidence="6" id="KW-1185">Reference proteome</keyword>
<reference evidence="5" key="1">
    <citation type="submission" date="2023-07" db="EMBL/GenBank/DDBJ databases">
        <title>Genomic Encyclopedia of Type Strains, Phase IV (KMG-IV): sequencing the most valuable type-strain genomes for metagenomic binning, comparative biology and taxonomic classification.</title>
        <authorList>
            <person name="Goeker M."/>
        </authorList>
    </citation>
    <scope>NUCLEOTIDE SEQUENCE</scope>
    <source>
        <strain evidence="5">DSM 24202</strain>
    </source>
</reference>
<organism evidence="5 6">
    <name type="scientific">Oligosphaera ethanolica</name>
    <dbReference type="NCBI Taxonomy" id="760260"/>
    <lineage>
        <taxon>Bacteria</taxon>
        <taxon>Pseudomonadati</taxon>
        <taxon>Lentisphaerota</taxon>
        <taxon>Oligosphaeria</taxon>
        <taxon>Oligosphaerales</taxon>
        <taxon>Oligosphaeraceae</taxon>
        <taxon>Oligosphaera</taxon>
    </lineage>
</organism>
<keyword evidence="1" id="KW-0479">Metal-binding</keyword>
<accession>A0AAE3VD76</accession>
<evidence type="ECO:0000313" key="5">
    <source>
        <dbReference type="EMBL" id="MDQ0288367.1"/>
    </source>
</evidence>
<name>A0AAE3VD76_9BACT</name>
<dbReference type="GO" id="GO:0046872">
    <property type="term" value="F:metal ion binding"/>
    <property type="evidence" value="ECO:0007669"/>
    <property type="project" value="UniProtKB-KW"/>
</dbReference>
<dbReference type="Proteomes" id="UP001238163">
    <property type="component" value="Unassembled WGS sequence"/>
</dbReference>
<comment type="caution">
    <text evidence="5">The sequence shown here is derived from an EMBL/GenBank/DDBJ whole genome shotgun (WGS) entry which is preliminary data.</text>
</comment>
<dbReference type="InterPro" id="IPR017900">
    <property type="entry name" value="4Fe4S_Fe_S_CS"/>
</dbReference>
<keyword evidence="2" id="KW-0408">Iron</keyword>
<gene>
    <name evidence="5" type="ORF">J3R75_000474</name>
</gene>
<evidence type="ECO:0000313" key="6">
    <source>
        <dbReference type="Proteomes" id="UP001238163"/>
    </source>
</evidence>
<feature type="domain" description="4Fe-4S ferredoxin-type" evidence="4">
    <location>
        <begin position="196"/>
        <end position="226"/>
    </location>
</feature>
<dbReference type="AlphaFoldDB" id="A0AAE3VD76"/>
<evidence type="ECO:0000256" key="3">
    <source>
        <dbReference type="ARBA" id="ARBA00023014"/>
    </source>
</evidence>
<evidence type="ECO:0000256" key="2">
    <source>
        <dbReference type="ARBA" id="ARBA00023004"/>
    </source>
</evidence>
<dbReference type="PANTHER" id="PTHR42827">
    <property type="entry name" value="IRON-SULFUR CLUSTER-BINDING PROTEIN-RELATED"/>
    <property type="match status" value="1"/>
</dbReference>
<evidence type="ECO:0000259" key="4">
    <source>
        <dbReference type="PROSITE" id="PS51379"/>
    </source>
</evidence>
<dbReference type="PROSITE" id="PS51379">
    <property type="entry name" value="4FE4S_FER_2"/>
    <property type="match status" value="1"/>
</dbReference>
<sequence length="354" mass="39401">MAVLSRTFNDIDLSDPVKAADYVKRKALEMGADAVGIGNIERWAGAPLQMDPKQIMPECKSIIGMVFRVERGSLRGIEEGTYFSNYSSMGYGGITYLYMPMTVINLSKTIEDQGYEAIPMGHQSDWRGIDSDGYTPKNYSRPVRPGQATPDIMIQLRIAAYLSGLGEIGFSKMFLSPQFGPRNRLGIVLTDLELAPDPIYDGPQLCNRCMACVKNCPGQCFDAKNTVKVNLAGHEVEWANIDTAKCDVTFRGAQITDQPQEKPYLQEKANSKPGEWSPFFKKPRNLYNTGQAVCGARGCTRACMISLESRGVLQNTFKQKFRRRPAWTVDWSTEPEYAPGTIFRGQKGHSSDVD</sequence>
<dbReference type="PANTHER" id="PTHR42827:SF1">
    <property type="entry name" value="IRON-SULFUR CLUSTER-BINDING PROTEIN"/>
    <property type="match status" value="1"/>
</dbReference>
<evidence type="ECO:0000256" key="1">
    <source>
        <dbReference type="ARBA" id="ARBA00022723"/>
    </source>
</evidence>
<dbReference type="EMBL" id="JAUSVL010000001">
    <property type="protein sequence ID" value="MDQ0288367.1"/>
    <property type="molecule type" value="Genomic_DNA"/>
</dbReference>
<dbReference type="PROSITE" id="PS00198">
    <property type="entry name" value="4FE4S_FER_1"/>
    <property type="match status" value="1"/>
</dbReference>
<protein>
    <submittedName>
        <fullName evidence="5">NAD-dependent dihydropyrimidine dehydrogenase PreA subunit</fullName>
    </submittedName>
</protein>
<keyword evidence="3" id="KW-0411">Iron-sulfur</keyword>
<proteinExistence type="predicted"/>